<dbReference type="PROSITE" id="PS50977">
    <property type="entry name" value="HTH_TETR_2"/>
    <property type="match status" value="1"/>
</dbReference>
<evidence type="ECO:0000313" key="9">
    <source>
        <dbReference type="Proteomes" id="UP000533017"/>
    </source>
</evidence>
<dbReference type="STRING" id="504797.SAMN05421678_11039"/>
<keyword evidence="3" id="KW-0804">Transcription</keyword>
<dbReference type="EMBL" id="FOOI01000010">
    <property type="protein sequence ID" value="SFG95093.1"/>
    <property type="molecule type" value="Genomic_DNA"/>
</dbReference>
<evidence type="ECO:0000256" key="3">
    <source>
        <dbReference type="ARBA" id="ARBA00023163"/>
    </source>
</evidence>
<dbReference type="InterPro" id="IPR036271">
    <property type="entry name" value="Tet_transcr_reg_TetR-rel_C_sf"/>
</dbReference>
<evidence type="ECO:0000313" key="8">
    <source>
        <dbReference type="Proteomes" id="UP000199052"/>
    </source>
</evidence>
<dbReference type="InterPro" id="IPR050109">
    <property type="entry name" value="HTH-type_TetR-like_transc_reg"/>
</dbReference>
<feature type="domain" description="HTH tetR-type" evidence="5">
    <location>
        <begin position="38"/>
        <end position="98"/>
    </location>
</feature>
<organism evidence="7 8">
    <name type="scientific">Actinopolymorpha cephalotaxi</name>
    <dbReference type="NCBI Taxonomy" id="504797"/>
    <lineage>
        <taxon>Bacteria</taxon>
        <taxon>Bacillati</taxon>
        <taxon>Actinomycetota</taxon>
        <taxon>Actinomycetes</taxon>
        <taxon>Propionibacteriales</taxon>
        <taxon>Actinopolymorphaceae</taxon>
        <taxon>Actinopolymorpha</taxon>
    </lineage>
</organism>
<dbReference type="EMBL" id="JACBZA010000001">
    <property type="protein sequence ID" value="NYH82805.1"/>
    <property type="molecule type" value="Genomic_DNA"/>
</dbReference>
<protein>
    <submittedName>
        <fullName evidence="6">AcrR family transcriptional regulator</fullName>
    </submittedName>
    <submittedName>
        <fullName evidence="7">Regulatory protein, tetR family</fullName>
    </submittedName>
</protein>
<evidence type="ECO:0000313" key="6">
    <source>
        <dbReference type="EMBL" id="NYH82805.1"/>
    </source>
</evidence>
<dbReference type="GO" id="GO:0045892">
    <property type="term" value="P:negative regulation of DNA-templated transcription"/>
    <property type="evidence" value="ECO:0007669"/>
    <property type="project" value="InterPro"/>
</dbReference>
<dbReference type="Pfam" id="PF02909">
    <property type="entry name" value="TetR_C_1"/>
    <property type="match status" value="1"/>
</dbReference>
<reference evidence="7 8" key="1">
    <citation type="submission" date="2016-10" db="EMBL/GenBank/DDBJ databases">
        <authorList>
            <person name="de Groot N.N."/>
        </authorList>
    </citation>
    <scope>NUCLEOTIDE SEQUENCE [LARGE SCALE GENOMIC DNA]</scope>
    <source>
        <strain evidence="7 8">CPCC 202808</strain>
    </source>
</reference>
<proteinExistence type="predicted"/>
<evidence type="ECO:0000259" key="5">
    <source>
        <dbReference type="PROSITE" id="PS50977"/>
    </source>
</evidence>
<dbReference type="GO" id="GO:0000976">
    <property type="term" value="F:transcription cis-regulatory region binding"/>
    <property type="evidence" value="ECO:0007669"/>
    <property type="project" value="TreeGrafter"/>
</dbReference>
<keyword evidence="9" id="KW-1185">Reference proteome</keyword>
<dbReference type="GO" id="GO:0003700">
    <property type="term" value="F:DNA-binding transcription factor activity"/>
    <property type="evidence" value="ECO:0007669"/>
    <property type="project" value="TreeGrafter"/>
</dbReference>
<dbReference type="AlphaFoldDB" id="A0A1I2W161"/>
<dbReference type="SUPFAM" id="SSF48498">
    <property type="entry name" value="Tetracyclin repressor-like, C-terminal domain"/>
    <property type="match status" value="1"/>
</dbReference>
<sequence length="264" mass="28709">MTIEHSGGADPARILPLLWRRTRPGRDAARPALGRRPRLSVDDVVAAAVRLADADGIQAMAMSGVAKALGVGTMTLYTYVPSKTELVDLMVDDVLAGLDLPAPGQDRPDGWRAQLELYAGRVRSMYRSHPWLRHVSTVRPPLGPGMLAEREYVLSTLIDTGLTPPQVDAAATAVSTIVHATAGLETESEQLERTTGQSHDAWWGERMELWDEYFDVERHPSMTRLWHSGGFARNAAEATVGANEFGLRRLLDGIAQLVGGGPAR</sequence>
<evidence type="ECO:0000256" key="4">
    <source>
        <dbReference type="PROSITE-ProRule" id="PRU00335"/>
    </source>
</evidence>
<dbReference type="SUPFAM" id="SSF46689">
    <property type="entry name" value="Homeodomain-like"/>
    <property type="match status" value="1"/>
</dbReference>
<dbReference type="Gene3D" id="1.10.10.60">
    <property type="entry name" value="Homeodomain-like"/>
    <property type="match status" value="1"/>
</dbReference>
<dbReference type="Proteomes" id="UP000199052">
    <property type="component" value="Unassembled WGS sequence"/>
</dbReference>
<evidence type="ECO:0000256" key="2">
    <source>
        <dbReference type="ARBA" id="ARBA00023125"/>
    </source>
</evidence>
<dbReference type="RefSeq" id="WP_092884697.1">
    <property type="nucleotide sequence ID" value="NZ_FOOI01000010.1"/>
</dbReference>
<feature type="DNA-binding region" description="H-T-H motif" evidence="4">
    <location>
        <begin position="61"/>
        <end position="80"/>
    </location>
</feature>
<dbReference type="InterPro" id="IPR009057">
    <property type="entry name" value="Homeodomain-like_sf"/>
</dbReference>
<accession>A0A1I2W161</accession>
<reference evidence="6 9" key="2">
    <citation type="submission" date="2020-07" db="EMBL/GenBank/DDBJ databases">
        <title>Sequencing the genomes of 1000 actinobacteria strains.</title>
        <authorList>
            <person name="Klenk H.-P."/>
        </authorList>
    </citation>
    <scope>NUCLEOTIDE SEQUENCE [LARGE SCALE GENOMIC DNA]</scope>
    <source>
        <strain evidence="6 9">DSM 45117</strain>
    </source>
</reference>
<dbReference type="InterPro" id="IPR004111">
    <property type="entry name" value="Repressor_TetR_C"/>
</dbReference>
<dbReference type="OrthoDB" id="2570341at2"/>
<dbReference type="PANTHER" id="PTHR30055">
    <property type="entry name" value="HTH-TYPE TRANSCRIPTIONAL REGULATOR RUTR"/>
    <property type="match status" value="1"/>
</dbReference>
<evidence type="ECO:0000256" key="1">
    <source>
        <dbReference type="ARBA" id="ARBA00023015"/>
    </source>
</evidence>
<keyword evidence="1" id="KW-0805">Transcription regulation</keyword>
<gene>
    <name evidence="6" type="ORF">FHR37_001656</name>
    <name evidence="7" type="ORF">SAMN05421678_11039</name>
</gene>
<dbReference type="InterPro" id="IPR001647">
    <property type="entry name" value="HTH_TetR"/>
</dbReference>
<dbReference type="Pfam" id="PF00440">
    <property type="entry name" value="TetR_N"/>
    <property type="match status" value="1"/>
</dbReference>
<dbReference type="Gene3D" id="1.10.357.10">
    <property type="entry name" value="Tetracycline Repressor, domain 2"/>
    <property type="match status" value="1"/>
</dbReference>
<name>A0A1I2W161_9ACTN</name>
<dbReference type="Proteomes" id="UP000533017">
    <property type="component" value="Unassembled WGS sequence"/>
</dbReference>
<evidence type="ECO:0000313" key="7">
    <source>
        <dbReference type="EMBL" id="SFG95093.1"/>
    </source>
</evidence>
<keyword evidence="2 4" id="KW-0238">DNA-binding</keyword>
<dbReference type="PANTHER" id="PTHR30055:SF151">
    <property type="entry name" value="TRANSCRIPTIONAL REGULATORY PROTEIN"/>
    <property type="match status" value="1"/>
</dbReference>